<accession>A0A2T4BZL7</accession>
<organism evidence="1 2">
    <name type="scientific">Trichoderma longibrachiatum ATCC 18648</name>
    <dbReference type="NCBI Taxonomy" id="983965"/>
    <lineage>
        <taxon>Eukaryota</taxon>
        <taxon>Fungi</taxon>
        <taxon>Dikarya</taxon>
        <taxon>Ascomycota</taxon>
        <taxon>Pezizomycotina</taxon>
        <taxon>Sordariomycetes</taxon>
        <taxon>Hypocreomycetidae</taxon>
        <taxon>Hypocreales</taxon>
        <taxon>Hypocreaceae</taxon>
        <taxon>Trichoderma</taxon>
    </lineage>
</organism>
<keyword evidence="2" id="KW-1185">Reference proteome</keyword>
<evidence type="ECO:0000313" key="2">
    <source>
        <dbReference type="Proteomes" id="UP000240760"/>
    </source>
</evidence>
<dbReference type="AlphaFoldDB" id="A0A2T4BZL7"/>
<proteinExistence type="predicted"/>
<gene>
    <name evidence="1" type="ORF">M440DRAFT_101014</name>
</gene>
<reference evidence="1 2" key="1">
    <citation type="submission" date="2016-07" db="EMBL/GenBank/DDBJ databases">
        <title>Multiple horizontal gene transfer events from other fungi enriched the ability of initially mycotrophic Trichoderma (Ascomycota) to feed on dead plant biomass.</title>
        <authorList>
            <consortium name="DOE Joint Genome Institute"/>
            <person name="Aerts A."/>
            <person name="Atanasova L."/>
            <person name="Chenthamara K."/>
            <person name="Zhang J."/>
            <person name="Grujic M."/>
            <person name="Henrissat B."/>
            <person name="Kuo A."/>
            <person name="Salamov A."/>
            <person name="Lipzen A."/>
            <person name="Labutti K."/>
            <person name="Barry K."/>
            <person name="Miao Y."/>
            <person name="Rahimi M.J."/>
            <person name="Shen Q."/>
            <person name="Grigoriev I.V."/>
            <person name="Kubicek C.P."/>
            <person name="Druzhinina I.S."/>
        </authorList>
    </citation>
    <scope>NUCLEOTIDE SEQUENCE [LARGE SCALE GENOMIC DNA]</scope>
    <source>
        <strain evidence="1 2">ATCC 18648</strain>
    </source>
</reference>
<sequence>MDVLYCTDSMVPNNYLPVPAWQGIFNGLHPAPHWHLHPPLAKRRKIQLPSLLLVGTHVFVLGRGGSSFVRTNELHRAKAWPVRRQQLSLLTCSGQHWIASSTYQLPCLLPSLPLRGSEGRLARSKRAGICSICSTTLPGGTRKLLRSRSVGQSTTTLLCLAT</sequence>
<evidence type="ECO:0000313" key="1">
    <source>
        <dbReference type="EMBL" id="PTB74685.1"/>
    </source>
</evidence>
<dbReference type="Proteomes" id="UP000240760">
    <property type="component" value="Unassembled WGS sequence"/>
</dbReference>
<protein>
    <submittedName>
        <fullName evidence="1">Uncharacterized protein</fullName>
    </submittedName>
</protein>
<dbReference type="EMBL" id="KZ679135">
    <property type="protein sequence ID" value="PTB74685.1"/>
    <property type="molecule type" value="Genomic_DNA"/>
</dbReference>
<name>A0A2T4BZL7_TRILO</name>